<dbReference type="InterPro" id="IPR036415">
    <property type="entry name" value="Lamin_tail_dom_sf"/>
</dbReference>
<evidence type="ECO:0000313" key="11">
    <source>
        <dbReference type="Proteomes" id="UP000736164"/>
    </source>
</evidence>
<dbReference type="GO" id="GO:0007097">
    <property type="term" value="P:nuclear migration"/>
    <property type="evidence" value="ECO:0007669"/>
    <property type="project" value="TreeGrafter"/>
</dbReference>
<dbReference type="PANTHER" id="PTHR45721:SF16">
    <property type="entry name" value="LAMIN-L(III)"/>
    <property type="match status" value="1"/>
</dbReference>
<dbReference type="SUPFAM" id="SSF74853">
    <property type="entry name" value="Lamin A/C globular tail domain"/>
    <property type="match status" value="1"/>
</dbReference>
<dbReference type="Gene3D" id="1.20.5.170">
    <property type="match status" value="1"/>
</dbReference>
<dbReference type="InterPro" id="IPR001322">
    <property type="entry name" value="Lamin_tail_dom"/>
</dbReference>
<dbReference type="GO" id="GO:0005652">
    <property type="term" value="C:nuclear lamina"/>
    <property type="evidence" value="ECO:0007669"/>
    <property type="project" value="UniProtKB-SubCell"/>
</dbReference>
<evidence type="ECO:0000256" key="5">
    <source>
        <dbReference type="RuleBase" id="RU000685"/>
    </source>
</evidence>
<dbReference type="AlphaFoldDB" id="A0A8J7T7Y6"/>
<feature type="region of interest" description="Disordered" evidence="7">
    <location>
        <begin position="1"/>
        <end position="40"/>
    </location>
</feature>
<feature type="domain" description="IF rod" evidence="9">
    <location>
        <begin position="41"/>
        <end position="397"/>
    </location>
</feature>
<evidence type="ECO:0000256" key="7">
    <source>
        <dbReference type="SAM" id="MobiDB-lite"/>
    </source>
</evidence>
<gene>
    <name evidence="10" type="primary">Laml3</name>
    <name evidence="10" type="ORF">GTO95_0001621</name>
</gene>
<feature type="non-terminal residue" evidence="10">
    <location>
        <position position="1"/>
    </location>
</feature>
<dbReference type="GO" id="GO:0005200">
    <property type="term" value="F:structural constituent of cytoskeleton"/>
    <property type="evidence" value="ECO:0007669"/>
    <property type="project" value="TreeGrafter"/>
</dbReference>
<evidence type="ECO:0000256" key="4">
    <source>
        <dbReference type="ARBA" id="ARBA00024186"/>
    </source>
</evidence>
<evidence type="ECO:0000259" key="8">
    <source>
        <dbReference type="PROSITE" id="PS51841"/>
    </source>
</evidence>
<evidence type="ECO:0000256" key="3">
    <source>
        <dbReference type="ARBA" id="ARBA00023289"/>
    </source>
</evidence>
<name>A0A8J7T7Y6_ATRSP</name>
<accession>A0A8J7T7Y6</accession>
<reference evidence="10" key="1">
    <citation type="journal article" date="2021" name="Cell">
        <title>Tracing the genetic footprints of vertebrate landing in non-teleost ray-finned fishes.</title>
        <authorList>
            <person name="Bi X."/>
            <person name="Wang K."/>
            <person name="Yang L."/>
            <person name="Pan H."/>
            <person name="Jiang H."/>
            <person name="Wei Q."/>
            <person name="Fang M."/>
            <person name="Yu H."/>
            <person name="Zhu C."/>
            <person name="Cai Y."/>
            <person name="He Y."/>
            <person name="Gan X."/>
            <person name="Zeng H."/>
            <person name="Yu D."/>
            <person name="Zhu Y."/>
            <person name="Jiang H."/>
            <person name="Qiu Q."/>
            <person name="Yang H."/>
            <person name="Zhang Y.E."/>
            <person name="Wang W."/>
            <person name="Zhu M."/>
            <person name="He S."/>
            <person name="Zhang G."/>
        </authorList>
    </citation>
    <scope>NUCLEOTIDE SEQUENCE</scope>
    <source>
        <strain evidence="10">Allg_001</strain>
    </source>
</reference>
<dbReference type="InterPro" id="IPR018039">
    <property type="entry name" value="IF_conserved"/>
</dbReference>
<dbReference type="Gene3D" id="2.60.40.1260">
    <property type="entry name" value="Lamin Tail domain"/>
    <property type="match status" value="1"/>
</dbReference>
<dbReference type="PROSITE" id="PS51841">
    <property type="entry name" value="LTD"/>
    <property type="match status" value="1"/>
</dbReference>
<dbReference type="SMART" id="SM01391">
    <property type="entry name" value="Filament"/>
    <property type="match status" value="1"/>
</dbReference>
<dbReference type="GO" id="GO:0031507">
    <property type="term" value="P:heterochromatin formation"/>
    <property type="evidence" value="ECO:0007669"/>
    <property type="project" value="TreeGrafter"/>
</dbReference>
<evidence type="ECO:0000256" key="2">
    <source>
        <dbReference type="ARBA" id="ARBA00023054"/>
    </source>
</evidence>
<feature type="compositionally biased region" description="Polar residues" evidence="7">
    <location>
        <begin position="397"/>
        <end position="409"/>
    </location>
</feature>
<dbReference type="PROSITE" id="PS00226">
    <property type="entry name" value="IF_ROD_1"/>
    <property type="match status" value="1"/>
</dbReference>
<feature type="coiled-coil region" evidence="6">
    <location>
        <begin position="309"/>
        <end position="375"/>
    </location>
</feature>
<protein>
    <submittedName>
        <fullName evidence="10">LAML3 protein</fullName>
    </submittedName>
</protein>
<evidence type="ECO:0000256" key="6">
    <source>
        <dbReference type="SAM" id="Coils"/>
    </source>
</evidence>
<feature type="non-terminal residue" evidence="10">
    <location>
        <position position="584"/>
    </location>
</feature>
<dbReference type="Pfam" id="PF00932">
    <property type="entry name" value="LTD"/>
    <property type="match status" value="1"/>
</dbReference>
<keyword evidence="1 5" id="KW-0403">Intermediate filament</keyword>
<evidence type="ECO:0000313" key="10">
    <source>
        <dbReference type="EMBL" id="MBN3313398.1"/>
    </source>
</evidence>
<dbReference type="GO" id="GO:0090435">
    <property type="term" value="P:protein localization to nuclear envelope"/>
    <property type="evidence" value="ECO:0007669"/>
    <property type="project" value="TreeGrafter"/>
</dbReference>
<evidence type="ECO:0000256" key="1">
    <source>
        <dbReference type="ARBA" id="ARBA00022754"/>
    </source>
</evidence>
<dbReference type="PROSITE" id="PS51842">
    <property type="entry name" value="IF_ROD_2"/>
    <property type="match status" value="1"/>
</dbReference>
<feature type="domain" description="LTD" evidence="8">
    <location>
        <begin position="437"/>
        <end position="553"/>
    </location>
</feature>
<dbReference type="Pfam" id="PF00038">
    <property type="entry name" value="Filament"/>
    <property type="match status" value="1"/>
</dbReference>
<dbReference type="EMBL" id="JAAWVO010011627">
    <property type="protein sequence ID" value="MBN3313398.1"/>
    <property type="molecule type" value="Genomic_DNA"/>
</dbReference>
<keyword evidence="3" id="KW-0449">Lipoprotein</keyword>
<dbReference type="InterPro" id="IPR039008">
    <property type="entry name" value="IF_rod_dom"/>
</dbReference>
<comment type="caution">
    <text evidence="10">The sequence shown here is derived from an EMBL/GenBank/DDBJ whole genome shotgun (WGS) entry which is preliminary data.</text>
</comment>
<sequence>MAFVTSPPATSTSRASRTTRRSTAGVSPSGSSPTRLSRLQEKEELRQLNDRLAAYIERVQQLENDKASIQLLLEEKEENSSREVDKIRLLYGSELAEARKLLDDTANERARLQLELSKLTEDHRQLQTRNSKKEAELTTAAGRLRNLEALLNSKEAEVANLLAGNRRLENETSEHTAQIAKLESALNDARTQLHDEMLRRVDLENQVQTLREQMDFQKQLSEEEIRETRTRHEKKLVELDSGRRKEFESKLAEALKQLRSEHECDIQQYKEELERTFSAKLENAQLAAAKNSDLACASREELMGTKMRVETLSSQLSHFQKQNTTLEAKVRDLEEALDRERVSGHQRVMEKDREMVEMRQRMQAQLEEYANLLDVKLALDMEINAYRKMLEGEEQRFNLSPSPSPQTAVPRSHAHSSWRPRGKKRKLEERPGVSTGYKISQHSSSVGGVSVDEVDLEGNFVKLRNNSDTDQPIGGWILKNYTAVPGTAFTIPSSFVLRAGQTITIWASGAGVNPNPPSDFVWKNQRTWGTGDDISKTAGVCRYQVIAERALLRIQREVEGESEAEFHEDVVAGSEVHFRRQVMT</sequence>
<dbReference type="GO" id="GO:0051664">
    <property type="term" value="P:nuclear pore localization"/>
    <property type="evidence" value="ECO:0007669"/>
    <property type="project" value="TreeGrafter"/>
</dbReference>
<organism evidence="10 11">
    <name type="scientific">Atractosteus spatula</name>
    <name type="common">Alligator gar</name>
    <name type="synonym">Lepisosteus spatula</name>
    <dbReference type="NCBI Taxonomy" id="7917"/>
    <lineage>
        <taxon>Eukaryota</taxon>
        <taxon>Metazoa</taxon>
        <taxon>Chordata</taxon>
        <taxon>Craniata</taxon>
        <taxon>Vertebrata</taxon>
        <taxon>Euteleostomi</taxon>
        <taxon>Actinopterygii</taxon>
        <taxon>Neopterygii</taxon>
        <taxon>Holostei</taxon>
        <taxon>Semionotiformes</taxon>
        <taxon>Lepisosteidae</taxon>
        <taxon>Atractosteus</taxon>
    </lineage>
</organism>
<comment type="similarity">
    <text evidence="5">Belongs to the intermediate filament family.</text>
</comment>
<keyword evidence="3" id="KW-0636">Prenylation</keyword>
<feature type="region of interest" description="Disordered" evidence="7">
    <location>
        <begin position="396"/>
        <end position="444"/>
    </location>
</feature>
<feature type="compositionally biased region" description="Polar residues" evidence="7">
    <location>
        <begin position="25"/>
        <end position="37"/>
    </location>
</feature>
<dbReference type="SUPFAM" id="SSF64593">
    <property type="entry name" value="Intermediate filament protein, coiled coil region"/>
    <property type="match status" value="2"/>
</dbReference>
<dbReference type="GO" id="GO:0006998">
    <property type="term" value="P:nuclear envelope organization"/>
    <property type="evidence" value="ECO:0007669"/>
    <property type="project" value="TreeGrafter"/>
</dbReference>
<dbReference type="PANTHER" id="PTHR45721">
    <property type="entry name" value="LAMIN DM0-RELATED"/>
    <property type="match status" value="1"/>
</dbReference>
<feature type="compositionally biased region" description="Low complexity" evidence="7">
    <location>
        <begin position="1"/>
        <end position="24"/>
    </location>
</feature>
<proteinExistence type="inferred from homology"/>
<dbReference type="GO" id="GO:0005882">
    <property type="term" value="C:intermediate filament"/>
    <property type="evidence" value="ECO:0007669"/>
    <property type="project" value="UniProtKB-KW"/>
</dbReference>
<dbReference type="Gene3D" id="1.20.5.1160">
    <property type="entry name" value="Vasodilator-stimulated phosphoprotein"/>
    <property type="match status" value="2"/>
</dbReference>
<evidence type="ECO:0000259" key="9">
    <source>
        <dbReference type="PROSITE" id="PS51842"/>
    </source>
</evidence>
<dbReference type="Proteomes" id="UP000736164">
    <property type="component" value="Unassembled WGS sequence"/>
</dbReference>
<comment type="subcellular location">
    <subcellularLocation>
        <location evidence="4">Nucleus lamina</location>
    </subcellularLocation>
</comment>
<feature type="compositionally biased region" description="Basic residues" evidence="7">
    <location>
        <begin position="412"/>
        <end position="425"/>
    </location>
</feature>
<keyword evidence="11" id="KW-1185">Reference proteome</keyword>
<keyword evidence="2 6" id="KW-0175">Coiled coil</keyword>